<dbReference type="InterPro" id="IPR038883">
    <property type="entry name" value="AN11006-like"/>
</dbReference>
<evidence type="ECO:0000259" key="1">
    <source>
        <dbReference type="Pfam" id="PF20150"/>
    </source>
</evidence>
<dbReference type="Proteomes" id="UP001168146">
    <property type="component" value="Unassembled WGS sequence"/>
</dbReference>
<dbReference type="PANTHER" id="PTHR42085">
    <property type="entry name" value="F-BOX DOMAIN-CONTAINING PROTEIN"/>
    <property type="match status" value="1"/>
</dbReference>
<dbReference type="InterPro" id="IPR045518">
    <property type="entry name" value="2EXR"/>
</dbReference>
<dbReference type="AlphaFoldDB" id="A0AAN6G6N1"/>
<dbReference type="PANTHER" id="PTHR42085:SF1">
    <property type="entry name" value="F-BOX DOMAIN-CONTAINING PROTEIN"/>
    <property type="match status" value="1"/>
</dbReference>
<evidence type="ECO:0000313" key="3">
    <source>
        <dbReference type="Proteomes" id="UP001168146"/>
    </source>
</evidence>
<reference evidence="2" key="1">
    <citation type="submission" date="2021-12" db="EMBL/GenBank/DDBJ databases">
        <title>Black yeast isolated from Biological Soil Crust.</title>
        <authorList>
            <person name="Kurbessoian T."/>
        </authorList>
    </citation>
    <scope>NUCLEOTIDE SEQUENCE</scope>
    <source>
        <strain evidence="2">CCFEE 5208</strain>
    </source>
</reference>
<feature type="domain" description="2EXR" evidence="1">
    <location>
        <begin position="82"/>
        <end position="158"/>
    </location>
</feature>
<name>A0AAN6G6N1_9PEZI</name>
<sequence>MPLGLAGRGKGDDHASFRSLPFNEQLARISLQTINPGPDGVASMSQCQCNMAIHEISGFYDISQPVKPLPAPPTTPPRLLLLPAKLRAQIFALAVSFPHPIPIRLHTATTPPVASGTTTDNNGNTRTTSLIARRRWFFSPPLLRTCRVARREATVFFYAGNEFRAELTGGDVSALVAWLRATGPGKLELVPKLVVSMEVRTFSDLEALRRAEGSAGQKEEWGVLSRLLVAGGVAGERIVMVDLARTGELVGDAGLLRRGAGDAKEVVRAWFEGFREELDREELDREEYGFGGVEGGEEGGVVEGGGRLGEGEEVGLVTGMMKKMGWPRGSKRESKRGF</sequence>
<dbReference type="Pfam" id="PF20150">
    <property type="entry name" value="2EXR"/>
    <property type="match status" value="1"/>
</dbReference>
<proteinExistence type="predicted"/>
<gene>
    <name evidence="2" type="ORF">LTR82_000658</name>
</gene>
<dbReference type="EMBL" id="JASUXU010000001">
    <property type="protein sequence ID" value="KAK0328726.1"/>
    <property type="molecule type" value="Genomic_DNA"/>
</dbReference>
<organism evidence="2 3">
    <name type="scientific">Friedmanniomyces endolithicus</name>
    <dbReference type="NCBI Taxonomy" id="329885"/>
    <lineage>
        <taxon>Eukaryota</taxon>
        <taxon>Fungi</taxon>
        <taxon>Dikarya</taxon>
        <taxon>Ascomycota</taxon>
        <taxon>Pezizomycotina</taxon>
        <taxon>Dothideomycetes</taxon>
        <taxon>Dothideomycetidae</taxon>
        <taxon>Mycosphaerellales</taxon>
        <taxon>Teratosphaeriaceae</taxon>
        <taxon>Friedmanniomyces</taxon>
    </lineage>
</organism>
<comment type="caution">
    <text evidence="2">The sequence shown here is derived from an EMBL/GenBank/DDBJ whole genome shotgun (WGS) entry which is preliminary data.</text>
</comment>
<evidence type="ECO:0000313" key="2">
    <source>
        <dbReference type="EMBL" id="KAK0328726.1"/>
    </source>
</evidence>
<accession>A0AAN6G6N1</accession>
<protein>
    <recommendedName>
        <fullName evidence="1">2EXR domain-containing protein</fullName>
    </recommendedName>
</protein>